<accession>F5Y9T9</accession>
<dbReference type="AlphaFoldDB" id="F5Y9T9"/>
<sequence length="199" mass="22536">MYYIIKMKINKLVFALLAALVLGACSSSPKVSPVPSIEEDAEPPQGPKYLEYSENYEVTISTPSLVVFNWHRDYYSGGAHGMQEKTWYVIDKKANETIRRSDVFKPGSEGQLQELIESALRKRDKLESYEALSSGVYFEDTVEITDNYFFSRTGVGFHWDPYEIAPYSEGIIEIILPYGDLRSLLNQKGLALAEEVQKG</sequence>
<dbReference type="Proteomes" id="UP000009222">
    <property type="component" value="Chromosome"/>
</dbReference>
<name>F5Y9T9_LEAAZ</name>
<keyword evidence="4" id="KW-1185">Reference proteome</keyword>
<dbReference type="Gene3D" id="3.90.640.20">
    <property type="entry name" value="Heat-shock cognate protein, ATPase"/>
    <property type="match status" value="1"/>
</dbReference>
<feature type="signal peptide" evidence="1">
    <location>
        <begin position="1"/>
        <end position="26"/>
    </location>
</feature>
<dbReference type="KEGG" id="taz:TREAZ_3181"/>
<keyword evidence="3" id="KW-0449">Lipoprotein</keyword>
<dbReference type="HOGENOM" id="CLU_1371675_0_0_12"/>
<keyword evidence="1" id="KW-0732">Signal</keyword>
<dbReference type="Gene3D" id="3.30.565.40">
    <property type="entry name" value="Fervidobacterium nodosum Rt17-B1 like"/>
    <property type="match status" value="1"/>
</dbReference>
<reference evidence="4" key="1">
    <citation type="submission" date="2009-12" db="EMBL/GenBank/DDBJ databases">
        <title>Complete sequence of Treponema azotonutricium strain ZAS-9.</title>
        <authorList>
            <person name="Tetu S.G."/>
            <person name="Matson E."/>
            <person name="Ren Q."/>
            <person name="Seshadri R."/>
            <person name="Elbourne L."/>
            <person name="Hassan K.A."/>
            <person name="Durkin A."/>
            <person name="Radune D."/>
            <person name="Mohamoud Y."/>
            <person name="Shay R."/>
            <person name="Jin S."/>
            <person name="Zhang X."/>
            <person name="Lucey K."/>
            <person name="Ballor N.R."/>
            <person name="Ottesen E."/>
            <person name="Rosenthal R."/>
            <person name="Allen A."/>
            <person name="Leadbetter J.R."/>
            <person name="Paulsen I.T."/>
        </authorList>
    </citation>
    <scope>NUCLEOTIDE SEQUENCE [LARGE SCALE GENOMIC DNA]</scope>
    <source>
        <strain evidence="4">ATCC BAA-888 / DSM 13862 / ZAS-9</strain>
    </source>
</reference>
<dbReference type="InParanoid" id="F5Y9T9"/>
<protein>
    <submittedName>
        <fullName evidence="3">Putative lipoprotein</fullName>
    </submittedName>
</protein>
<evidence type="ECO:0000256" key="1">
    <source>
        <dbReference type="SAM" id="SignalP"/>
    </source>
</evidence>
<evidence type="ECO:0000313" key="3">
    <source>
        <dbReference type="EMBL" id="AEF82832.1"/>
    </source>
</evidence>
<dbReference type="eggNOG" id="ENOG5030JGF">
    <property type="taxonomic scope" value="Bacteria"/>
</dbReference>
<feature type="chain" id="PRO_5003329785" evidence="1">
    <location>
        <begin position="27"/>
        <end position="199"/>
    </location>
</feature>
<dbReference type="EMBL" id="CP001841">
    <property type="protein sequence ID" value="AEF82832.1"/>
    <property type="molecule type" value="Genomic_DNA"/>
</dbReference>
<gene>
    <name evidence="3" type="ordered locus">TREAZ_3181</name>
</gene>
<feature type="domain" description="DUF3298" evidence="2">
    <location>
        <begin position="101"/>
        <end position="178"/>
    </location>
</feature>
<dbReference type="Pfam" id="PF11738">
    <property type="entry name" value="DUF3298"/>
    <property type="match status" value="1"/>
</dbReference>
<organism evidence="3 4">
    <name type="scientific">Leadbettera azotonutricia (strain ATCC BAA-888 / DSM 13862 / ZAS-9)</name>
    <name type="common">Treponema azotonutricium</name>
    <dbReference type="NCBI Taxonomy" id="545695"/>
    <lineage>
        <taxon>Bacteria</taxon>
        <taxon>Pseudomonadati</taxon>
        <taxon>Spirochaetota</taxon>
        <taxon>Spirochaetia</taxon>
        <taxon>Spirochaetales</taxon>
        <taxon>Breznakiellaceae</taxon>
        <taxon>Leadbettera</taxon>
    </lineage>
</organism>
<proteinExistence type="predicted"/>
<dbReference type="InterPro" id="IPR021729">
    <property type="entry name" value="DUF3298"/>
</dbReference>
<evidence type="ECO:0000313" key="4">
    <source>
        <dbReference type="Proteomes" id="UP000009222"/>
    </source>
</evidence>
<dbReference type="InterPro" id="IPR037126">
    <property type="entry name" value="PdaC/RsiV-like_sf"/>
</dbReference>
<evidence type="ECO:0000259" key="2">
    <source>
        <dbReference type="Pfam" id="PF11738"/>
    </source>
</evidence>
<reference evidence="3 4" key="2">
    <citation type="journal article" date="2011" name="ISME J.">
        <title>RNA-seq reveals cooperative metabolic interactions between two termite-gut spirochete species in co-culture.</title>
        <authorList>
            <person name="Rosenthal A.Z."/>
            <person name="Matson E.G."/>
            <person name="Eldar A."/>
            <person name="Leadbetter J.R."/>
        </authorList>
    </citation>
    <scope>NUCLEOTIDE SEQUENCE [LARGE SCALE GENOMIC DNA]</scope>
    <source>
        <strain evidence="4">ATCC BAA-888 / DSM 13862 / ZAS-9</strain>
    </source>
</reference>
<dbReference type="PROSITE" id="PS51257">
    <property type="entry name" value="PROKAR_LIPOPROTEIN"/>
    <property type="match status" value="1"/>
</dbReference>
<dbReference type="STRING" id="545695.TREAZ_3181"/>